<evidence type="ECO:0000259" key="4">
    <source>
        <dbReference type="PROSITE" id="PS51293"/>
    </source>
</evidence>
<dbReference type="EMBL" id="KN817545">
    <property type="protein sequence ID" value="KJA23063.1"/>
    <property type="molecule type" value="Genomic_DNA"/>
</dbReference>
<feature type="compositionally biased region" description="Polar residues" evidence="2">
    <location>
        <begin position="1"/>
        <end position="17"/>
    </location>
</feature>
<dbReference type="InterPro" id="IPR009057">
    <property type="entry name" value="Homeodomain-like_sf"/>
</dbReference>
<feature type="region of interest" description="Disordered" evidence="2">
    <location>
        <begin position="1044"/>
        <end position="1090"/>
    </location>
</feature>
<dbReference type="CDD" id="cd00167">
    <property type="entry name" value="SANT"/>
    <property type="match status" value="2"/>
</dbReference>
<feature type="compositionally biased region" description="Basic residues" evidence="2">
    <location>
        <begin position="683"/>
        <end position="693"/>
    </location>
</feature>
<dbReference type="Gene3D" id="1.10.10.60">
    <property type="entry name" value="Homeodomain-like"/>
    <property type="match status" value="1"/>
</dbReference>
<feature type="compositionally biased region" description="Low complexity" evidence="2">
    <location>
        <begin position="1077"/>
        <end position="1090"/>
    </location>
</feature>
<evidence type="ECO:0000256" key="1">
    <source>
        <dbReference type="SAM" id="Coils"/>
    </source>
</evidence>
<dbReference type="PROSITE" id="PS50090">
    <property type="entry name" value="MYB_LIKE"/>
    <property type="match status" value="1"/>
</dbReference>
<protein>
    <recommendedName>
        <fullName evidence="7">SANT domain-containing protein</fullName>
    </recommendedName>
</protein>
<gene>
    <name evidence="5" type="ORF">HYPSUDRAFT_201624</name>
</gene>
<feature type="compositionally biased region" description="Polar residues" evidence="2">
    <location>
        <begin position="818"/>
        <end position="830"/>
    </location>
</feature>
<feature type="domain" description="SANT" evidence="4">
    <location>
        <begin position="735"/>
        <end position="786"/>
    </location>
</feature>
<dbReference type="SUPFAM" id="SSF46689">
    <property type="entry name" value="Homeodomain-like"/>
    <property type="match status" value="2"/>
</dbReference>
<dbReference type="Pfam" id="PF00249">
    <property type="entry name" value="Myb_DNA-binding"/>
    <property type="match status" value="2"/>
</dbReference>
<dbReference type="STRING" id="945553.A0A0D2MHE2"/>
<dbReference type="OrthoDB" id="10258692at2759"/>
<feature type="domain" description="Myb-like" evidence="3">
    <location>
        <begin position="732"/>
        <end position="782"/>
    </location>
</feature>
<feature type="region of interest" description="Disordered" evidence="2">
    <location>
        <begin position="795"/>
        <end position="839"/>
    </location>
</feature>
<dbReference type="Proteomes" id="UP000054270">
    <property type="component" value="Unassembled WGS sequence"/>
</dbReference>
<dbReference type="Gene3D" id="1.20.58.1880">
    <property type="match status" value="1"/>
</dbReference>
<feature type="domain" description="SANT" evidence="4">
    <location>
        <begin position="434"/>
        <end position="485"/>
    </location>
</feature>
<feature type="coiled-coil region" evidence="1">
    <location>
        <begin position="304"/>
        <end position="331"/>
    </location>
</feature>
<evidence type="ECO:0000313" key="6">
    <source>
        <dbReference type="Proteomes" id="UP000054270"/>
    </source>
</evidence>
<dbReference type="SMART" id="SM00717">
    <property type="entry name" value="SANT"/>
    <property type="match status" value="2"/>
</dbReference>
<reference evidence="6" key="1">
    <citation type="submission" date="2014-04" db="EMBL/GenBank/DDBJ databases">
        <title>Evolutionary Origins and Diversification of the Mycorrhizal Mutualists.</title>
        <authorList>
            <consortium name="DOE Joint Genome Institute"/>
            <consortium name="Mycorrhizal Genomics Consortium"/>
            <person name="Kohler A."/>
            <person name="Kuo A."/>
            <person name="Nagy L.G."/>
            <person name="Floudas D."/>
            <person name="Copeland A."/>
            <person name="Barry K.W."/>
            <person name="Cichocki N."/>
            <person name="Veneault-Fourrey C."/>
            <person name="LaButti K."/>
            <person name="Lindquist E.A."/>
            <person name="Lipzen A."/>
            <person name="Lundell T."/>
            <person name="Morin E."/>
            <person name="Murat C."/>
            <person name="Riley R."/>
            <person name="Ohm R."/>
            <person name="Sun H."/>
            <person name="Tunlid A."/>
            <person name="Henrissat B."/>
            <person name="Grigoriev I.V."/>
            <person name="Hibbett D.S."/>
            <person name="Martin F."/>
        </authorList>
    </citation>
    <scope>NUCLEOTIDE SEQUENCE [LARGE SCALE GENOMIC DNA]</scope>
    <source>
        <strain evidence="6">FD-334 SS-4</strain>
    </source>
</reference>
<feature type="compositionally biased region" description="Low complexity" evidence="2">
    <location>
        <begin position="589"/>
        <end position="613"/>
    </location>
</feature>
<organism evidence="5 6">
    <name type="scientific">Hypholoma sublateritium (strain FD-334 SS-4)</name>
    <dbReference type="NCBI Taxonomy" id="945553"/>
    <lineage>
        <taxon>Eukaryota</taxon>
        <taxon>Fungi</taxon>
        <taxon>Dikarya</taxon>
        <taxon>Basidiomycota</taxon>
        <taxon>Agaricomycotina</taxon>
        <taxon>Agaricomycetes</taxon>
        <taxon>Agaricomycetidae</taxon>
        <taxon>Agaricales</taxon>
        <taxon>Agaricineae</taxon>
        <taxon>Strophariaceae</taxon>
        <taxon>Hypholoma</taxon>
    </lineage>
</organism>
<dbReference type="OMA" id="VINGPRE"/>
<evidence type="ECO:0000313" key="5">
    <source>
        <dbReference type="EMBL" id="KJA23063.1"/>
    </source>
</evidence>
<proteinExistence type="predicted"/>
<dbReference type="InterPro" id="IPR001005">
    <property type="entry name" value="SANT/Myb"/>
</dbReference>
<keyword evidence="1" id="KW-0175">Coiled coil</keyword>
<dbReference type="PROSITE" id="PS51293">
    <property type="entry name" value="SANT"/>
    <property type="match status" value="2"/>
</dbReference>
<keyword evidence="6" id="KW-1185">Reference proteome</keyword>
<accession>A0A0D2MHE2</accession>
<feature type="compositionally biased region" description="Polar residues" evidence="2">
    <location>
        <begin position="67"/>
        <end position="90"/>
    </location>
</feature>
<feature type="region of interest" description="Disordered" evidence="2">
    <location>
        <begin position="1"/>
        <end position="210"/>
    </location>
</feature>
<evidence type="ECO:0000259" key="3">
    <source>
        <dbReference type="PROSITE" id="PS50090"/>
    </source>
</evidence>
<dbReference type="InterPro" id="IPR051571">
    <property type="entry name" value="N-CoR_corepressor"/>
</dbReference>
<dbReference type="InterPro" id="IPR017884">
    <property type="entry name" value="SANT_dom"/>
</dbReference>
<feature type="compositionally biased region" description="Polar residues" evidence="2">
    <location>
        <begin position="716"/>
        <end position="727"/>
    </location>
</feature>
<evidence type="ECO:0000256" key="2">
    <source>
        <dbReference type="SAM" id="MobiDB-lite"/>
    </source>
</evidence>
<feature type="region of interest" description="Disordered" evidence="2">
    <location>
        <begin position="671"/>
        <end position="735"/>
    </location>
</feature>
<name>A0A0D2MHE2_HYPSF</name>
<dbReference type="PANTHER" id="PTHR13992">
    <property type="entry name" value="NUCLEAR RECEPTOR CO-REPRESSOR RELATED NCOR"/>
    <property type="match status" value="1"/>
</dbReference>
<feature type="region of interest" description="Disordered" evidence="2">
    <location>
        <begin position="989"/>
        <end position="1019"/>
    </location>
</feature>
<feature type="compositionally biased region" description="Pro residues" evidence="2">
    <location>
        <begin position="614"/>
        <end position="633"/>
    </location>
</feature>
<feature type="region of interest" description="Disordered" evidence="2">
    <location>
        <begin position="528"/>
        <end position="644"/>
    </location>
</feature>
<dbReference type="GO" id="GO:0034967">
    <property type="term" value="C:Set3 complex"/>
    <property type="evidence" value="ECO:0007669"/>
    <property type="project" value="TreeGrafter"/>
</dbReference>
<evidence type="ECO:0008006" key="7">
    <source>
        <dbReference type="Google" id="ProtNLM"/>
    </source>
</evidence>
<feature type="compositionally biased region" description="Pro residues" evidence="2">
    <location>
        <begin position="124"/>
        <end position="135"/>
    </location>
</feature>
<dbReference type="GO" id="GO:0006357">
    <property type="term" value="P:regulation of transcription by RNA polymerase II"/>
    <property type="evidence" value="ECO:0007669"/>
    <property type="project" value="TreeGrafter"/>
</dbReference>
<sequence>MPNDLSNGTGSVVTTVSEPLKAADIPRPGGPKSVNGVVSDKVHPISTNETEIPPGLVLKEKRLSLDVSASPSSNMLSHESSTITPLSQSKVGEVNVPGKLKEPSPPESDAPVVASSSRQASKPISPPPLPPPPQVPLVSGPAASDPKGAADAPANDVPTLEIQQPVPSFRPVTPPKESRIDIDIPPTTHSPQLAESPPASPAIVTPPNTFQAPYPSIEEIPPFSEARTKEEALRIVVMTRLLCDRQTRDERVNPVLMANLSISMPLEVHPTATPDSLLERMFNKNEQEMKDRMASYIKTRPRLAMYLESRNEKIEDKQRRLREEYRGLQEKWLAHCNMLNEAQKTLASEHELQHTGRTTRRSTAFTDAVRSDFEMEQIIASLGVDDATDPNHLSMRNLAKIPDMISVTHGQVDYLFDDTSHLVENPKEYYAPHTGIDDWKDDEKAIFLDRYAAYPKQFGIIADFLPNKTPAQCVDYYYLHKNKFIDFRKVVSQMAPNKRKRRGMGKKKGNGLLVDIALHDMEVHRGAANATSASAPVTRAPRGRKSAASLEAKKALARRGGVQLDGTPTATPTPEPESTPTRGRRRKTVAPTSTNLATTTIASASATPSRAPTPIMPPPSVPATAPPSVPPSAPTSAPSSAPPSIAPTPAVSLLPIAVSKPAPPVPFMRELETNEQELESRPVKRVKRTRKIKSAAIVSEEDPPSPTAETDKALPPTTNDASESSARGKSVKPIVSVSQWSEDDKSLFIRLLSQHGDNFKRIAASMPNKTTIQVSNYYTNNLVELGLRAIAARAPMRSPSPDHPGQWDELPYAGGTPGSTSHPQSTNASRAATPPMASLTYDGQRNGHQGFLEHTRHLSSEGVSMHPALDSASRVDMHMYPGRMRPTLPPPPAMARLGAVDPFRPPRAMFSTSSTHIAYPFPTPPEQRDGFGAKYTDGGARPYGAMAMTTQPQSYYTVYPPTTPGGAAAAVHSPAGLASPPPLPMHALHPFPMPPQGESPHHTSYYAGAQPSGARRDGRTQWGAYPAYYREAPLTEAGGTRRAENAYPVYGSPPASAPAGRNGSHLVPTTLQPPPASTSTASPTSRAPWP</sequence>
<dbReference type="AlphaFoldDB" id="A0A0D2MHE2"/>
<dbReference type="PANTHER" id="PTHR13992:SF39">
    <property type="entry name" value="SMRTER, ISOFORM G"/>
    <property type="match status" value="1"/>
</dbReference>